<dbReference type="EMBL" id="CAJOBP010072530">
    <property type="protein sequence ID" value="CAF4887780.1"/>
    <property type="molecule type" value="Genomic_DNA"/>
</dbReference>
<feature type="region of interest" description="Disordered" evidence="1">
    <location>
        <begin position="1"/>
        <end position="22"/>
    </location>
</feature>
<gene>
    <name evidence="2" type="ORF">UJA718_LOCUS44950</name>
    <name evidence="3" type="ORF">UJA718_LOCUS44979</name>
</gene>
<dbReference type="Proteomes" id="UP000663873">
    <property type="component" value="Unassembled WGS sequence"/>
</dbReference>
<dbReference type="EMBL" id="CAJOBP010072254">
    <property type="protein sequence ID" value="CAF4887025.1"/>
    <property type="molecule type" value="Genomic_DNA"/>
</dbReference>
<accession>A0A821UCL5</accession>
<name>A0A821UCL5_9BILA</name>
<evidence type="ECO:0000313" key="3">
    <source>
        <dbReference type="EMBL" id="CAF4887780.1"/>
    </source>
</evidence>
<proteinExistence type="predicted"/>
<feature type="non-terminal residue" evidence="3">
    <location>
        <position position="47"/>
    </location>
</feature>
<protein>
    <submittedName>
        <fullName evidence="3">Uncharacterized protein</fullName>
    </submittedName>
</protein>
<comment type="caution">
    <text evidence="3">The sequence shown here is derived from an EMBL/GenBank/DDBJ whole genome shotgun (WGS) entry which is preliminary data.</text>
</comment>
<dbReference type="AlphaFoldDB" id="A0A821UCL5"/>
<evidence type="ECO:0000313" key="2">
    <source>
        <dbReference type="EMBL" id="CAF4887025.1"/>
    </source>
</evidence>
<sequence length="47" mass="5280">VMAEEASNSNDYPIQISENSQPSNFDEFREMVDAALNLDATNDTRND</sequence>
<evidence type="ECO:0000313" key="4">
    <source>
        <dbReference type="Proteomes" id="UP000663873"/>
    </source>
</evidence>
<reference evidence="3" key="1">
    <citation type="submission" date="2021-02" db="EMBL/GenBank/DDBJ databases">
        <authorList>
            <person name="Nowell W R."/>
        </authorList>
    </citation>
    <scope>NUCLEOTIDE SEQUENCE</scope>
</reference>
<evidence type="ECO:0000256" key="1">
    <source>
        <dbReference type="SAM" id="MobiDB-lite"/>
    </source>
</evidence>
<feature type="non-terminal residue" evidence="3">
    <location>
        <position position="1"/>
    </location>
</feature>
<organism evidence="3 4">
    <name type="scientific">Rotaria socialis</name>
    <dbReference type="NCBI Taxonomy" id="392032"/>
    <lineage>
        <taxon>Eukaryota</taxon>
        <taxon>Metazoa</taxon>
        <taxon>Spiralia</taxon>
        <taxon>Gnathifera</taxon>
        <taxon>Rotifera</taxon>
        <taxon>Eurotatoria</taxon>
        <taxon>Bdelloidea</taxon>
        <taxon>Philodinida</taxon>
        <taxon>Philodinidae</taxon>
        <taxon>Rotaria</taxon>
    </lineage>
</organism>
<keyword evidence="4" id="KW-1185">Reference proteome</keyword>